<evidence type="ECO:0000313" key="4">
    <source>
        <dbReference type="EMBL" id="PZD73690.1"/>
    </source>
</evidence>
<proteinExistence type="predicted"/>
<sequence>MDKVSQTAVSMFVASGLLLCPDVTFVLPAAQAQEIQSVDLLLEEGDLHLQKGQLFKALTAYEQASLQLRNQAEKAQTLIKTAKIHSGLLQESQALETALQALAIYETLSDPLGKAEALTEVGDAYLDLEHNQKALEILQQALTILQREKRPTQRIRQGLAETLNDLGRVHRNLEQYPQANRFFKQSLALHRRMGNQFEVGRLKGAIGGTYVLQGQRTQAVPSLKMAQQTLAQVLADSQRSGNRTLEAQTIYHMGLNALLEGQQGLEQFEQAIALFRDLNYRVREADALSTLGIYHQIRGQFVQQLQYEQQAQAIFQTTGEPIYTNNSLSTVGQTLKRLGRYPEAIKTYEQVLVNYRKLGQSSPQRDRYPLQVKMSQVLARLGAAQAKLGQYSQAIKTLEGRLSPYTVVLKSNSLSFSDRKQMVNLLQQLGDAHNQIDQYPQALTYLNQALKLSQPLQDPLASTAIYSSLGNVYARLGQNDKSLDLYRQALQLYQQALTQTAEQLGHNPSEVGQQSSGSSTGQNLLRMVQPTGNNDLKALALSTLGAEYAEQGQPSQALQTYQQALGLYRRAGDRPQESLTLTSIGLLHLGQKRYPQAIESFQQKLALSRSLDNRSDTARTLSLIGDIHYQQKRYAQAEPMLREAADLWDSLQPGLSDQDRVTQRDSIVSTFDALQQTLIARDQPKAALEISERGRARAFVELLASRSAKVAKRQQPVEPLTIKQIQQVAQDQQATLVEYSIVDGQIFIWVVQPTGAIHLVRVDRLSGSLEKLIRNSRTAIGARGRGQIAVVPTSKGQSDQSQKSLQELHRLLIAPVAQYLPTDPEERVIFIPEGELFLAPFAAFQDRQGQALLQQHTVVTAPSIQVLTLTRQQQQRLTAGGEALIVGNPTMPRLAGQSAPLLPLPGAEKEAIAIAKMLNTQAITGSQATKTKIAQQMPKARLIHFATHGLLDNIQGSNDVQNLEIPGAIALAPDNTGEATDGFLTASDIGEMELTADLVVLSACDTGGGRITGDGVIGLSRSFLSSGVPSVVVSLWKVPDESTALLMTTFYQELQRGADKAQALRQAMLTTKQKYPNPLDWAAFTLIGEAE</sequence>
<dbReference type="SUPFAM" id="SSF48452">
    <property type="entry name" value="TPR-like"/>
    <property type="match status" value="4"/>
</dbReference>
<dbReference type="EMBL" id="PQWO01000004">
    <property type="protein sequence ID" value="PZD73690.1"/>
    <property type="molecule type" value="Genomic_DNA"/>
</dbReference>
<dbReference type="InterPro" id="IPR024983">
    <property type="entry name" value="CHAT_dom"/>
</dbReference>
<organism evidence="4 5">
    <name type="scientific">Acaryochloris thomasi RCC1774</name>
    <dbReference type="NCBI Taxonomy" id="1764569"/>
    <lineage>
        <taxon>Bacteria</taxon>
        <taxon>Bacillati</taxon>
        <taxon>Cyanobacteriota</taxon>
        <taxon>Cyanophyceae</taxon>
        <taxon>Acaryochloridales</taxon>
        <taxon>Acaryochloridaceae</taxon>
        <taxon>Acaryochloris</taxon>
        <taxon>Acaryochloris thomasi</taxon>
    </lineage>
</organism>
<feature type="repeat" description="TPR" evidence="1">
    <location>
        <begin position="463"/>
        <end position="496"/>
    </location>
</feature>
<evidence type="ECO:0000256" key="2">
    <source>
        <dbReference type="SAM" id="MobiDB-lite"/>
    </source>
</evidence>
<dbReference type="Pfam" id="PF13374">
    <property type="entry name" value="TPR_10"/>
    <property type="match status" value="1"/>
</dbReference>
<feature type="repeat" description="TPR" evidence="1">
    <location>
        <begin position="115"/>
        <end position="148"/>
    </location>
</feature>
<evidence type="ECO:0000259" key="3">
    <source>
        <dbReference type="Pfam" id="PF12770"/>
    </source>
</evidence>
<dbReference type="RefSeq" id="WP_110985550.1">
    <property type="nucleotide sequence ID" value="NZ_CAWNWM010000004.1"/>
</dbReference>
<dbReference type="Pfam" id="PF12770">
    <property type="entry name" value="CHAT"/>
    <property type="match status" value="1"/>
</dbReference>
<dbReference type="PROSITE" id="PS50293">
    <property type="entry name" value="TPR_REGION"/>
    <property type="match status" value="1"/>
</dbReference>
<comment type="caution">
    <text evidence="4">The sequence shown here is derived from an EMBL/GenBank/DDBJ whole genome shotgun (WGS) entry which is preliminary data.</text>
</comment>
<reference evidence="4 5" key="1">
    <citation type="journal article" date="2018" name="Sci. Rep.">
        <title>A novel species of the marine cyanobacterium Acaryochloris with a unique pigment content and lifestyle.</title>
        <authorList>
            <person name="Partensky F."/>
            <person name="Six C."/>
            <person name="Ratin M."/>
            <person name="Garczarek L."/>
            <person name="Vaulot D."/>
            <person name="Probert I."/>
            <person name="Calteau A."/>
            <person name="Gourvil P."/>
            <person name="Marie D."/>
            <person name="Grebert T."/>
            <person name="Bouchier C."/>
            <person name="Le Panse S."/>
            <person name="Gachenot M."/>
            <person name="Rodriguez F."/>
            <person name="Garrido J.L."/>
        </authorList>
    </citation>
    <scope>NUCLEOTIDE SEQUENCE [LARGE SCALE GENOMIC DNA]</scope>
    <source>
        <strain evidence="4 5">RCC1774</strain>
    </source>
</reference>
<dbReference type="InterPro" id="IPR019734">
    <property type="entry name" value="TPR_rpt"/>
</dbReference>
<dbReference type="Pfam" id="PF13181">
    <property type="entry name" value="TPR_8"/>
    <property type="match status" value="1"/>
</dbReference>
<dbReference type="OrthoDB" id="446317at2"/>
<dbReference type="Pfam" id="PF13424">
    <property type="entry name" value="TPR_12"/>
    <property type="match status" value="2"/>
</dbReference>
<keyword evidence="1" id="KW-0802">TPR repeat</keyword>
<protein>
    <submittedName>
        <fullName evidence="4">Photosystem I assembly protein Ycf3</fullName>
    </submittedName>
</protein>
<keyword evidence="5" id="KW-1185">Reference proteome</keyword>
<feature type="domain" description="CHAT" evidence="3">
    <location>
        <begin position="802"/>
        <end position="1089"/>
    </location>
</feature>
<feature type="repeat" description="TPR" evidence="1">
    <location>
        <begin position="538"/>
        <end position="571"/>
    </location>
</feature>
<feature type="compositionally biased region" description="Low complexity" evidence="2">
    <location>
        <begin position="512"/>
        <end position="522"/>
    </location>
</feature>
<gene>
    <name evidence="4" type="primary">ycf3_2</name>
    <name evidence="4" type="ORF">C1752_01576</name>
</gene>
<name>A0A2W1JJT0_9CYAN</name>
<accession>A0A2W1JJT0</accession>
<dbReference type="Gene3D" id="1.25.40.10">
    <property type="entry name" value="Tetratricopeptide repeat domain"/>
    <property type="match status" value="3"/>
</dbReference>
<dbReference type="SMART" id="SM00028">
    <property type="entry name" value="TPR"/>
    <property type="match status" value="11"/>
</dbReference>
<evidence type="ECO:0000256" key="1">
    <source>
        <dbReference type="PROSITE-ProRule" id="PRU00339"/>
    </source>
</evidence>
<feature type="repeat" description="TPR" evidence="1">
    <location>
        <begin position="160"/>
        <end position="193"/>
    </location>
</feature>
<feature type="repeat" description="TPR" evidence="1">
    <location>
        <begin position="423"/>
        <end position="456"/>
    </location>
</feature>
<evidence type="ECO:0000313" key="5">
    <source>
        <dbReference type="Proteomes" id="UP000248857"/>
    </source>
</evidence>
<dbReference type="PANTHER" id="PTHR10098:SF108">
    <property type="entry name" value="TETRATRICOPEPTIDE REPEAT PROTEIN 28"/>
    <property type="match status" value="1"/>
</dbReference>
<dbReference type="InterPro" id="IPR011990">
    <property type="entry name" value="TPR-like_helical_dom_sf"/>
</dbReference>
<dbReference type="AlphaFoldDB" id="A0A2W1JJT0"/>
<dbReference type="Proteomes" id="UP000248857">
    <property type="component" value="Unassembled WGS sequence"/>
</dbReference>
<feature type="region of interest" description="Disordered" evidence="2">
    <location>
        <begin position="506"/>
        <end position="526"/>
    </location>
</feature>
<dbReference type="PANTHER" id="PTHR10098">
    <property type="entry name" value="RAPSYN-RELATED"/>
    <property type="match status" value="1"/>
</dbReference>
<dbReference type="PROSITE" id="PS50005">
    <property type="entry name" value="TPR"/>
    <property type="match status" value="6"/>
</dbReference>
<feature type="repeat" description="TPR" evidence="1">
    <location>
        <begin position="578"/>
        <end position="611"/>
    </location>
</feature>